<dbReference type="PANTHER" id="PTHR11575:SF48">
    <property type="entry name" value="5'-NUCLEOTIDASE"/>
    <property type="match status" value="1"/>
</dbReference>
<evidence type="ECO:0000313" key="6">
    <source>
        <dbReference type="EMBL" id="EGO21709.1"/>
    </source>
</evidence>
<dbReference type="GeneID" id="18816764"/>
<keyword evidence="2" id="KW-0732">Signal</keyword>
<dbReference type="Gene3D" id="3.60.21.10">
    <property type="match status" value="1"/>
</dbReference>
<dbReference type="Pfam" id="PF00149">
    <property type="entry name" value="Metallophos"/>
    <property type="match status" value="1"/>
</dbReference>
<evidence type="ECO:0000256" key="2">
    <source>
        <dbReference type="ARBA" id="ARBA00022729"/>
    </source>
</evidence>
<feature type="domain" description="5'-Nucleotidase C-terminal" evidence="5">
    <location>
        <begin position="355"/>
        <end position="525"/>
    </location>
</feature>
<dbReference type="GO" id="GO:0016787">
    <property type="term" value="F:hydrolase activity"/>
    <property type="evidence" value="ECO:0007669"/>
    <property type="project" value="UniProtKB-KW"/>
</dbReference>
<proteinExistence type="inferred from homology"/>
<dbReference type="SUPFAM" id="SSF56300">
    <property type="entry name" value="Metallo-dependent phosphatases"/>
    <property type="match status" value="1"/>
</dbReference>
<dbReference type="KEGG" id="sla:SERLADRAFT_451721"/>
<dbReference type="InterPro" id="IPR004843">
    <property type="entry name" value="Calcineurin-like_PHP"/>
</dbReference>
<dbReference type="Gene3D" id="3.90.780.10">
    <property type="entry name" value="5'-Nucleotidase, C-terminal domain"/>
    <property type="match status" value="1"/>
</dbReference>
<evidence type="ECO:0000256" key="1">
    <source>
        <dbReference type="ARBA" id="ARBA00006654"/>
    </source>
</evidence>
<dbReference type="SUPFAM" id="SSF55816">
    <property type="entry name" value="5'-nucleotidase (syn. UDP-sugar hydrolase), C-terminal domain"/>
    <property type="match status" value="1"/>
</dbReference>
<dbReference type="InterPro" id="IPR029052">
    <property type="entry name" value="Metallo-depent_PP-like"/>
</dbReference>
<feature type="domain" description="Calcineurin-like phosphoesterase" evidence="4">
    <location>
        <begin position="6"/>
        <end position="240"/>
    </location>
</feature>
<dbReference type="AlphaFoldDB" id="F8P522"/>
<organism>
    <name type="scientific">Serpula lacrymans var. lacrymans (strain S7.9)</name>
    <name type="common">Dry rot fungus</name>
    <dbReference type="NCBI Taxonomy" id="578457"/>
    <lineage>
        <taxon>Eukaryota</taxon>
        <taxon>Fungi</taxon>
        <taxon>Dikarya</taxon>
        <taxon>Basidiomycota</taxon>
        <taxon>Agaricomycotina</taxon>
        <taxon>Agaricomycetes</taxon>
        <taxon>Agaricomycetidae</taxon>
        <taxon>Boletales</taxon>
        <taxon>Coniophorineae</taxon>
        <taxon>Serpulaceae</taxon>
        <taxon>Serpula</taxon>
    </lineage>
</organism>
<dbReference type="PRINTS" id="PR01607">
    <property type="entry name" value="APYRASEFAMLY"/>
</dbReference>
<dbReference type="PANTHER" id="PTHR11575">
    <property type="entry name" value="5'-NUCLEOTIDASE-RELATED"/>
    <property type="match status" value="1"/>
</dbReference>
<dbReference type="InterPro" id="IPR008334">
    <property type="entry name" value="5'-Nucleotdase_C"/>
</dbReference>
<dbReference type="GO" id="GO:0000166">
    <property type="term" value="F:nucleotide binding"/>
    <property type="evidence" value="ECO:0007669"/>
    <property type="project" value="UniProtKB-KW"/>
</dbReference>
<dbReference type="Pfam" id="PF02872">
    <property type="entry name" value="5_nucleotid_C"/>
    <property type="match status" value="1"/>
</dbReference>
<reference evidence="6" key="1">
    <citation type="submission" date="2011-04" db="EMBL/GenBank/DDBJ databases">
        <title>Evolution of plant cell wall degrading machinery underlies the functional diversity of forest fungi.</title>
        <authorList>
            <consortium name="US DOE Joint Genome Institute (JGI-PGF)"/>
            <person name="Eastwood D.C."/>
            <person name="Floudas D."/>
            <person name="Binder M."/>
            <person name="Majcherczyk A."/>
            <person name="Schneider P."/>
            <person name="Aerts A."/>
            <person name="Asiegbu F.O."/>
            <person name="Baker S.E."/>
            <person name="Barry K."/>
            <person name="Bendiksby M."/>
            <person name="Blumentritt M."/>
            <person name="Coutinho P.M."/>
            <person name="Cullen D."/>
            <person name="Cullen D."/>
            <person name="Gathman A."/>
            <person name="Goodell B."/>
            <person name="Henrissat B."/>
            <person name="Ihrmark K."/>
            <person name="Kauserud H."/>
            <person name="Kohler A."/>
            <person name="LaButti K."/>
            <person name="Lapidus A."/>
            <person name="Lavin J.L."/>
            <person name="Lee Y.-H."/>
            <person name="Lindquist E."/>
            <person name="Lilly W."/>
            <person name="Lucas S."/>
            <person name="Morin E."/>
            <person name="Murat C."/>
            <person name="Oguiza J.A."/>
            <person name="Park J."/>
            <person name="Pisabarro A.G."/>
            <person name="Riley R."/>
            <person name="Rosling A."/>
            <person name="Salamov A."/>
            <person name="Schmidt O."/>
            <person name="Schmutz J."/>
            <person name="Skrede I."/>
            <person name="Stenlid J."/>
            <person name="Wiebenga A."/>
            <person name="Xie X."/>
            <person name="Kues U."/>
            <person name="Hibbett D.S."/>
            <person name="Hoffmeister D."/>
            <person name="Hogberg N."/>
            <person name="Martin F."/>
            <person name="Grigoriev I.V."/>
            <person name="Watkinson S.C."/>
        </authorList>
    </citation>
    <scope>NUCLEOTIDE SEQUENCE</scope>
    <source>
        <strain evidence="6">S7.9</strain>
    </source>
</reference>
<accession>F8P522</accession>
<evidence type="ECO:0000259" key="5">
    <source>
        <dbReference type="Pfam" id="PF02872"/>
    </source>
</evidence>
<dbReference type="InterPro" id="IPR006179">
    <property type="entry name" value="5_nucleotidase/apyrase"/>
</dbReference>
<dbReference type="GO" id="GO:0009166">
    <property type="term" value="P:nucleotide catabolic process"/>
    <property type="evidence" value="ECO:0007669"/>
    <property type="project" value="InterPro"/>
</dbReference>
<dbReference type="EMBL" id="GL945438">
    <property type="protein sequence ID" value="EGO21709.1"/>
    <property type="molecule type" value="Genomic_DNA"/>
</dbReference>
<dbReference type="OrthoDB" id="10252235at2759"/>
<dbReference type="HOGENOM" id="CLU_005854_1_1_1"/>
<dbReference type="InterPro" id="IPR036907">
    <property type="entry name" value="5'-Nucleotdase_C_sf"/>
</dbReference>
<keyword evidence="3" id="KW-0547">Nucleotide-binding</keyword>
<evidence type="ECO:0000259" key="4">
    <source>
        <dbReference type="Pfam" id="PF00149"/>
    </source>
</evidence>
<dbReference type="RefSeq" id="XP_007321495.1">
    <property type="nucleotide sequence ID" value="XM_007321433.1"/>
</dbReference>
<dbReference type="Proteomes" id="UP000008064">
    <property type="component" value="Unassembled WGS sequence"/>
</dbReference>
<name>F8P522_SERL9</name>
<comment type="similarity">
    <text evidence="1 3">Belongs to the 5'-nucleotidase family.</text>
</comment>
<sequence length="675" mass="75383">MSEINLLHFNDVYRITSQKIYRTPGHPETIDVTQFATLLNDVRDQWTEREDGGRDGLVLFSGDVFSPSVESSVTRGSHMVPVMNALGPDISLTGNHDFDFGYPHLSKLINDTTFPWLLSNIIDDQTGRVPAQLHRFHVLERAGVRIGIIGLVEREWITTVSSWPPNFKYNDMAEVGRELSTLLRDPEGQHKCDFIIALTHARLDIVLAKDLFALSPAHQAKSDIASQHGVDIILGGHDHFYYVSKGVSAWEGYDTNEDVLGAENDHGDVLVIKSGTDFRDLSEVTLKLQETPKGSVRRKVIGSIGGKRHLTVPDIVPNENLKKIVDSQLSGVGDTLKVPVCITNVELDVRSQFIRVAESTVGNWIADSIRHAYDDALCMQGVRGSDGVLICAGTLRGDSVYPPGLLTLGNILEILPFEDPVVVLELDGEVIWDALEASLSTWPAQEGRFPVISGFRVSWDSRRPPGQRVLGIWLQKELTDPHNADNDTSSPVTPVLVDGGEIRRTDERKYIIVTREYMAQGHDGYAPLLGHKYLIDDENGQLMSGLIRKYLLGSRYVNRMARLANGSPEHLHHDTAAIIVRERERLNHHKDDNHLKISHQWQQIAARALAQSRSRAHYSDHIKTSEREHMSDVDCFDGQKARSGRAEDAGKKYDGDEDLLIIHPVIDGRLKDEGR</sequence>
<gene>
    <name evidence="6" type="ORF">SERLADRAFT_451721</name>
</gene>
<protein>
    <recommendedName>
        <fullName evidence="7">5'-Nucleotidase C-terminal domain-containing protein</fullName>
    </recommendedName>
</protein>
<evidence type="ECO:0000256" key="3">
    <source>
        <dbReference type="RuleBase" id="RU362119"/>
    </source>
</evidence>
<evidence type="ECO:0008006" key="7">
    <source>
        <dbReference type="Google" id="ProtNLM"/>
    </source>
</evidence>
<keyword evidence="3" id="KW-0378">Hydrolase</keyword>